<evidence type="ECO:0000256" key="1">
    <source>
        <dbReference type="ARBA" id="ARBA00022729"/>
    </source>
</evidence>
<dbReference type="InterPro" id="IPR027385">
    <property type="entry name" value="Beta-barrel_OMP"/>
</dbReference>
<comment type="caution">
    <text evidence="4">The sequence shown here is derived from an EMBL/GenBank/DDBJ whole genome shotgun (WGS) entry which is preliminary data.</text>
</comment>
<gene>
    <name evidence="4" type="ORF">BCS90_04730</name>
</gene>
<dbReference type="Gene3D" id="2.40.160.20">
    <property type="match status" value="1"/>
</dbReference>
<evidence type="ECO:0000259" key="3">
    <source>
        <dbReference type="Pfam" id="PF13505"/>
    </source>
</evidence>
<reference evidence="4" key="2">
    <citation type="journal article" date="2018" name="Nature">
        <title>A major lineage of non-tailed dsDNA viruses as unrecognized killers of marine bacteria.</title>
        <authorList>
            <person name="Kauffman K.M."/>
            <person name="Hussain F.A."/>
            <person name="Yang J."/>
            <person name="Arevalo P."/>
            <person name="Brown J.M."/>
            <person name="Chang W.K."/>
            <person name="VanInsberghe D."/>
            <person name="Elsherbini J."/>
            <person name="Sharma R.S."/>
            <person name="Cutler M.B."/>
            <person name="Kelly L."/>
            <person name="Polz M.F."/>
        </authorList>
    </citation>
    <scope>NUCLEOTIDE SEQUENCE</scope>
    <source>
        <strain evidence="4">10N.222.46.E12</strain>
    </source>
</reference>
<protein>
    <recommendedName>
        <fullName evidence="3">Outer membrane protein beta-barrel domain-containing protein</fullName>
    </recommendedName>
</protein>
<dbReference type="Pfam" id="PF13505">
    <property type="entry name" value="OMP_b-brl"/>
    <property type="match status" value="1"/>
</dbReference>
<feature type="domain" description="Outer membrane protein beta-barrel" evidence="3">
    <location>
        <begin position="14"/>
        <end position="199"/>
    </location>
</feature>
<dbReference type="SUPFAM" id="SSF56925">
    <property type="entry name" value="OMPA-like"/>
    <property type="match status" value="1"/>
</dbReference>
<dbReference type="InterPro" id="IPR011250">
    <property type="entry name" value="OMP/PagP_B-barrel"/>
</dbReference>
<dbReference type="AlphaFoldDB" id="A0A7Z1RZ54"/>
<evidence type="ECO:0000256" key="2">
    <source>
        <dbReference type="SAM" id="SignalP"/>
    </source>
</evidence>
<feature type="signal peptide" evidence="2">
    <location>
        <begin position="1"/>
        <end position="27"/>
    </location>
</feature>
<accession>A0A7Z1RZ54</accession>
<reference evidence="4" key="1">
    <citation type="submission" date="2016-07" db="EMBL/GenBank/DDBJ databases">
        <authorList>
            <person name="Kauffman K."/>
            <person name="Arevalo P."/>
            <person name="Polz M.F."/>
        </authorList>
    </citation>
    <scope>NUCLEOTIDE SEQUENCE</scope>
    <source>
        <strain evidence="4">10N.222.46.E12</strain>
    </source>
</reference>
<sequence length="199" mass="20912">MSKQGIIMKKSALALGLIGLVSLPTLAAGTDGGAYLGGGLSVYQGSDTDGAPSLDSDGMGYNLYGGYQFNRIVGVELGYNDYADYKNSTDKLSPTSISVSANLGYTFDNTIRPFVLAGLSSVDLHANSAANYDDDSGTGFHFGVGVEYTPIEHLTLRLISQADAVNVEDNYSFGSNGSFKSDDHTLAFNSVSFGGSYNF</sequence>
<keyword evidence="1 2" id="KW-0732">Signal</keyword>
<proteinExistence type="predicted"/>
<dbReference type="EMBL" id="MDBS01000067">
    <property type="protein sequence ID" value="PMP24138.1"/>
    <property type="molecule type" value="Genomic_DNA"/>
</dbReference>
<evidence type="ECO:0000313" key="4">
    <source>
        <dbReference type="EMBL" id="PMP24138.1"/>
    </source>
</evidence>
<name>A0A7Z1RZ54_9VIBR</name>
<feature type="chain" id="PRO_5031525070" description="Outer membrane protein beta-barrel domain-containing protein" evidence="2">
    <location>
        <begin position="28"/>
        <end position="199"/>
    </location>
</feature>
<organism evidence="4">
    <name type="scientific">Vibrio cyclitrophicus</name>
    <dbReference type="NCBI Taxonomy" id="47951"/>
    <lineage>
        <taxon>Bacteria</taxon>
        <taxon>Pseudomonadati</taxon>
        <taxon>Pseudomonadota</taxon>
        <taxon>Gammaproteobacteria</taxon>
        <taxon>Vibrionales</taxon>
        <taxon>Vibrionaceae</taxon>
        <taxon>Vibrio</taxon>
    </lineage>
</organism>